<evidence type="ECO:0000313" key="21">
    <source>
        <dbReference type="RefSeq" id="XP_026294429.1"/>
    </source>
</evidence>
<evidence type="ECO:0000259" key="18">
    <source>
        <dbReference type="Pfam" id="PF11838"/>
    </source>
</evidence>
<dbReference type="KEGG" id="foc:113218338"/>
<dbReference type="GO" id="GO:0042277">
    <property type="term" value="F:peptide binding"/>
    <property type="evidence" value="ECO:0007669"/>
    <property type="project" value="TreeGrafter"/>
</dbReference>
<keyword evidence="20" id="KW-1185">Reference proteome</keyword>
<keyword evidence="6 12" id="KW-0479">Metal-binding</keyword>
<evidence type="ECO:0000256" key="12">
    <source>
        <dbReference type="PIRSR" id="PIRSR634016-3"/>
    </source>
</evidence>
<feature type="signal peptide" evidence="16">
    <location>
        <begin position="1"/>
        <end position="23"/>
    </location>
</feature>
<keyword evidence="16" id="KW-0732">Signal</keyword>
<evidence type="ECO:0000259" key="19">
    <source>
        <dbReference type="Pfam" id="PF17900"/>
    </source>
</evidence>
<dbReference type="InterPro" id="IPR050344">
    <property type="entry name" value="Peptidase_M1_aminopeptidases"/>
</dbReference>
<dbReference type="GO" id="GO:0043171">
    <property type="term" value="P:peptide catabolic process"/>
    <property type="evidence" value="ECO:0007669"/>
    <property type="project" value="TreeGrafter"/>
</dbReference>
<sequence>MAAIKYPLVLVAALAVGLSVASDQELLDQPLDQHVGVEDRDDTVTTWLPRELEPLHYRVRIQPQFLDSNFTSPADLEFTFRARAPTSRVVVNARNLTIDEGSVVVEQEGPPGRWTPLPLLGHVHDATLETYAAELQAPLRPSRQENRRAIRYRLKMNYTALVGENLKGLYRTSYLDDNNNKRWIALTQLHPTNARAMFPCLDEPQYKARFTLSVARHKDHTSVANMPVRTTEPMAGSSDWMWDHFETSVPMSSYLIALAVFDFGKLESTADFSAPPPPPAAAPTTAGLASSRNATRAAVRDVSFRVWARQADLARGAYAAHVGPPVLKYFSRIFNISFPLVKLDMIAAPKLFYNAMENWGIITFREGALLVDEADMGSRHYVATIVAHELAHQWFGNLVTMRWWNDVWLNEGFATYMSQLGVSHVEPQWRSEGIFVLENMQGVMQLDALPSSHPVSRQVHQVADIGSIFDAISYKKGSSLVRMMSEFLGPRVFQHGLNTYLRKHAYANAAQDDLWAALTDAARGAHALPRGQSVKSIMDSWTLRTGFPVLTVTRDYGAGTAKVAQERFLVATNANESTAPVAQGEAACCWGVPLWVKTVPLCSNRTTSGCNSSSTEELLWLLRAEVTLAGLPPGPGGLLLNGARAGYYRTNYDATNWAMLTESLDSLTDLERAGLVDDALALAGAGRLGYDVPLALLQRLPRDAPSLAWVAALPWLAKLTHLLHGVPAGGAAGSGGDNAFTRWARALAGDLLRVSEGLRLSTDPVDHAFVSRVQLWACGLGVPGCLGTTGPSREARQGFDASVLCKAQKTEKEWGDVLSKYLSENPAFIPKLAECIQSQEAAKGMLELAALETNHEQLTEDLLEKLTANPYSYNAVVDFLKDNWMQLQAKFGTIDDEIAKSILPYVKNENQIIQLEKMISSKKNGHLMNEGKHNVWWLQYQAEKLLEMVNKLKL</sequence>
<dbReference type="Gene3D" id="1.10.390.10">
    <property type="entry name" value="Neutral Protease Domain 2"/>
    <property type="match status" value="1"/>
</dbReference>
<evidence type="ECO:0000256" key="16">
    <source>
        <dbReference type="SAM" id="SignalP"/>
    </source>
</evidence>
<dbReference type="EC" id="3.4.11.-" evidence="14"/>
<evidence type="ECO:0000259" key="17">
    <source>
        <dbReference type="Pfam" id="PF01433"/>
    </source>
</evidence>
<evidence type="ECO:0000256" key="9">
    <source>
        <dbReference type="ARBA" id="ARBA00023049"/>
    </source>
</evidence>
<dbReference type="InterPro" id="IPR014782">
    <property type="entry name" value="Peptidase_M1_dom"/>
</dbReference>
<feature type="domain" description="Aminopeptidase N-like N-terminal" evidence="19">
    <location>
        <begin position="54"/>
        <end position="255"/>
    </location>
</feature>
<gene>
    <name evidence="21" type="primary">LOC113218338</name>
</gene>
<feature type="domain" description="ERAP1-like C-terminal" evidence="18">
    <location>
        <begin position="639"/>
        <end position="923"/>
    </location>
</feature>
<dbReference type="InterPro" id="IPR045357">
    <property type="entry name" value="Aminopeptidase_N-like_N"/>
</dbReference>
<feature type="binding site" evidence="12">
    <location>
        <position position="388"/>
    </location>
    <ligand>
        <name>Zn(2+)</name>
        <dbReference type="ChEBI" id="CHEBI:29105"/>
        <note>catalytic</note>
    </ligand>
</feature>
<dbReference type="GO" id="GO:0005737">
    <property type="term" value="C:cytoplasm"/>
    <property type="evidence" value="ECO:0007669"/>
    <property type="project" value="TreeGrafter"/>
</dbReference>
<dbReference type="RefSeq" id="XP_026294429.1">
    <property type="nucleotide sequence ID" value="XM_026438644.2"/>
</dbReference>
<dbReference type="GO" id="GO:0098552">
    <property type="term" value="C:side of membrane"/>
    <property type="evidence" value="ECO:0007669"/>
    <property type="project" value="UniProtKB-KW"/>
</dbReference>
<dbReference type="PANTHER" id="PTHR11533">
    <property type="entry name" value="PROTEASE M1 ZINC METALLOPROTEASE"/>
    <property type="match status" value="1"/>
</dbReference>
<dbReference type="GO" id="GO:0006508">
    <property type="term" value="P:proteolysis"/>
    <property type="evidence" value="ECO:0007669"/>
    <property type="project" value="UniProtKB-KW"/>
</dbReference>
<evidence type="ECO:0000256" key="10">
    <source>
        <dbReference type="ARBA" id="ARBA00023288"/>
    </source>
</evidence>
<dbReference type="CDD" id="cd09601">
    <property type="entry name" value="M1_APN-Q_like"/>
    <property type="match status" value="1"/>
</dbReference>
<keyword evidence="9 14" id="KW-0482">Metalloprotease</keyword>
<keyword evidence="10" id="KW-0449">Lipoprotein</keyword>
<evidence type="ECO:0000256" key="14">
    <source>
        <dbReference type="RuleBase" id="RU364040"/>
    </source>
</evidence>
<dbReference type="Pfam" id="PF01433">
    <property type="entry name" value="Peptidase_M1"/>
    <property type="match status" value="1"/>
</dbReference>
<evidence type="ECO:0000313" key="20">
    <source>
        <dbReference type="Proteomes" id="UP000504606"/>
    </source>
</evidence>
<dbReference type="InterPro" id="IPR034016">
    <property type="entry name" value="M1_APN-typ"/>
</dbReference>
<evidence type="ECO:0000256" key="11">
    <source>
        <dbReference type="PIRSR" id="PIRSR634016-1"/>
    </source>
</evidence>
<keyword evidence="7 14" id="KW-0378">Hydrolase</keyword>
<feature type="domain" description="Peptidase M1 membrane alanine aminopeptidase" evidence="17">
    <location>
        <begin position="318"/>
        <end position="541"/>
    </location>
</feature>
<dbReference type="InterPro" id="IPR024571">
    <property type="entry name" value="ERAP1-like_C_dom"/>
</dbReference>
<feature type="site" description="Transition state stabilizer" evidence="13">
    <location>
        <position position="474"/>
    </location>
</feature>
<dbReference type="Gene3D" id="2.60.40.1730">
    <property type="entry name" value="tricorn interacting facor f3 domain"/>
    <property type="match status" value="1"/>
</dbReference>
<protein>
    <recommendedName>
        <fullName evidence="14">Aminopeptidase</fullName>
        <ecNumber evidence="14">3.4.11.-</ecNumber>
    </recommendedName>
</protein>
<reference evidence="21" key="1">
    <citation type="submission" date="2025-08" db="UniProtKB">
        <authorList>
            <consortium name="RefSeq"/>
        </authorList>
    </citation>
    <scope>IDENTIFICATION</scope>
    <source>
        <tissue evidence="21">Whole organism</tissue>
    </source>
</reference>
<comment type="subcellular location">
    <subcellularLocation>
        <location evidence="1">Cell membrane</location>
        <topology evidence="1">Lipid-anchor</topology>
        <topology evidence="1">GPI-anchor</topology>
    </subcellularLocation>
</comment>
<dbReference type="OrthoDB" id="510539at2759"/>
<dbReference type="Gene3D" id="2.60.40.1910">
    <property type="match status" value="1"/>
</dbReference>
<dbReference type="SUPFAM" id="SSF63737">
    <property type="entry name" value="Leukotriene A4 hydrolase N-terminal domain"/>
    <property type="match status" value="1"/>
</dbReference>
<keyword evidence="3 14" id="KW-0031">Aminopeptidase</keyword>
<keyword evidence="4" id="KW-0472">Membrane</keyword>
<evidence type="ECO:0000256" key="15">
    <source>
        <dbReference type="SAM" id="Coils"/>
    </source>
</evidence>
<dbReference type="Pfam" id="PF17900">
    <property type="entry name" value="Peptidase_M1_N"/>
    <property type="match status" value="1"/>
</dbReference>
<dbReference type="Gene3D" id="1.25.50.20">
    <property type="match status" value="1"/>
</dbReference>
<dbReference type="SUPFAM" id="SSF55486">
    <property type="entry name" value="Metalloproteases ('zincins'), catalytic domain"/>
    <property type="match status" value="1"/>
</dbReference>
<evidence type="ECO:0000256" key="6">
    <source>
        <dbReference type="ARBA" id="ARBA00022723"/>
    </source>
</evidence>
<dbReference type="InterPro" id="IPR027268">
    <property type="entry name" value="Peptidase_M4/M1_CTD_sf"/>
</dbReference>
<evidence type="ECO:0000256" key="4">
    <source>
        <dbReference type="ARBA" id="ARBA00022622"/>
    </source>
</evidence>
<evidence type="ECO:0000256" key="13">
    <source>
        <dbReference type="PIRSR" id="PIRSR634016-4"/>
    </source>
</evidence>
<name>A0A6J1TLP0_FRAOC</name>
<dbReference type="GO" id="GO:0008270">
    <property type="term" value="F:zinc ion binding"/>
    <property type="evidence" value="ECO:0007669"/>
    <property type="project" value="UniProtKB-UniRule"/>
</dbReference>
<dbReference type="InterPro" id="IPR042097">
    <property type="entry name" value="Aminopeptidase_N-like_N_sf"/>
</dbReference>
<feature type="active site" description="Proton acceptor" evidence="11">
    <location>
        <position position="389"/>
    </location>
</feature>
<accession>A0A6J1TLP0</accession>
<dbReference type="InterPro" id="IPR001930">
    <property type="entry name" value="Peptidase_M1"/>
</dbReference>
<feature type="coiled-coil region" evidence="15">
    <location>
        <begin position="841"/>
        <end position="868"/>
    </location>
</feature>
<comment type="similarity">
    <text evidence="2 14">Belongs to the peptidase M1 family.</text>
</comment>
<dbReference type="PRINTS" id="PR00756">
    <property type="entry name" value="ALADIPTASE"/>
</dbReference>
<evidence type="ECO:0000256" key="3">
    <source>
        <dbReference type="ARBA" id="ARBA00022438"/>
    </source>
</evidence>
<dbReference type="GeneID" id="113218338"/>
<feature type="binding site" evidence="12">
    <location>
        <position position="411"/>
    </location>
    <ligand>
        <name>Zn(2+)</name>
        <dbReference type="ChEBI" id="CHEBI:29105"/>
        <note>catalytic</note>
    </ligand>
</feature>
<keyword evidence="4" id="KW-0325">Glycoprotein</keyword>
<organism evidence="20 21">
    <name type="scientific">Frankliniella occidentalis</name>
    <name type="common">Western flower thrips</name>
    <name type="synonym">Euthrips occidentalis</name>
    <dbReference type="NCBI Taxonomy" id="133901"/>
    <lineage>
        <taxon>Eukaryota</taxon>
        <taxon>Metazoa</taxon>
        <taxon>Ecdysozoa</taxon>
        <taxon>Arthropoda</taxon>
        <taxon>Hexapoda</taxon>
        <taxon>Insecta</taxon>
        <taxon>Pterygota</taxon>
        <taxon>Neoptera</taxon>
        <taxon>Paraneoptera</taxon>
        <taxon>Thysanoptera</taxon>
        <taxon>Terebrantia</taxon>
        <taxon>Thripoidea</taxon>
        <taxon>Thripidae</taxon>
        <taxon>Frankliniella</taxon>
    </lineage>
</organism>
<dbReference type="Proteomes" id="UP000504606">
    <property type="component" value="Unplaced"/>
</dbReference>
<dbReference type="AlphaFoldDB" id="A0A6J1TLP0"/>
<feature type="chain" id="PRO_5026705629" description="Aminopeptidase" evidence="16">
    <location>
        <begin position="24"/>
        <end position="954"/>
    </location>
</feature>
<dbReference type="Pfam" id="PF11838">
    <property type="entry name" value="ERAP1_C"/>
    <property type="match status" value="1"/>
</dbReference>
<evidence type="ECO:0000256" key="2">
    <source>
        <dbReference type="ARBA" id="ARBA00010136"/>
    </source>
</evidence>
<keyword evidence="15" id="KW-0175">Coiled coil</keyword>
<evidence type="ECO:0000256" key="7">
    <source>
        <dbReference type="ARBA" id="ARBA00022801"/>
    </source>
</evidence>
<dbReference type="PANTHER" id="PTHR11533:SF294">
    <property type="entry name" value="THYROTROPIN-RELEASING HORMONE-DEGRADING ECTOENZYME"/>
    <property type="match status" value="1"/>
</dbReference>
<evidence type="ECO:0000256" key="8">
    <source>
        <dbReference type="ARBA" id="ARBA00022833"/>
    </source>
</evidence>
<keyword evidence="5 14" id="KW-0645">Protease</keyword>
<dbReference type="GO" id="GO:0070006">
    <property type="term" value="F:metalloaminopeptidase activity"/>
    <property type="evidence" value="ECO:0007669"/>
    <property type="project" value="TreeGrafter"/>
</dbReference>
<evidence type="ECO:0000256" key="5">
    <source>
        <dbReference type="ARBA" id="ARBA00022670"/>
    </source>
</evidence>
<dbReference type="FunFam" id="1.10.390.10:FF:000001">
    <property type="entry name" value="Aminopeptidase"/>
    <property type="match status" value="1"/>
</dbReference>
<keyword evidence="8 12" id="KW-0862">Zinc</keyword>
<dbReference type="GO" id="GO:0005615">
    <property type="term" value="C:extracellular space"/>
    <property type="evidence" value="ECO:0007669"/>
    <property type="project" value="TreeGrafter"/>
</dbReference>
<dbReference type="GO" id="GO:0005886">
    <property type="term" value="C:plasma membrane"/>
    <property type="evidence" value="ECO:0007669"/>
    <property type="project" value="UniProtKB-SubCell"/>
</dbReference>
<keyword evidence="4" id="KW-0336">GPI-anchor</keyword>
<comment type="cofactor">
    <cofactor evidence="12 14">
        <name>Zn(2+)</name>
        <dbReference type="ChEBI" id="CHEBI:29105"/>
    </cofactor>
    <text evidence="12 14">Binds 1 zinc ion per subunit.</text>
</comment>
<evidence type="ECO:0000256" key="1">
    <source>
        <dbReference type="ARBA" id="ARBA00004609"/>
    </source>
</evidence>
<feature type="binding site" evidence="12">
    <location>
        <position position="392"/>
    </location>
    <ligand>
        <name>Zn(2+)</name>
        <dbReference type="ChEBI" id="CHEBI:29105"/>
        <note>catalytic</note>
    </ligand>
</feature>
<proteinExistence type="inferred from homology"/>